<feature type="transmembrane region" description="Helical" evidence="5">
    <location>
        <begin position="201"/>
        <end position="227"/>
    </location>
</feature>
<reference evidence="8" key="1">
    <citation type="submission" date="2025-08" db="UniProtKB">
        <authorList>
            <consortium name="RefSeq"/>
        </authorList>
    </citation>
    <scope>IDENTIFICATION</scope>
</reference>
<accession>A0A9U8E8B6</accession>
<dbReference type="KEGG" id="bgt:106062177"/>
<evidence type="ECO:0000313" key="7">
    <source>
        <dbReference type="Proteomes" id="UP001165740"/>
    </source>
</evidence>
<evidence type="ECO:0000256" key="1">
    <source>
        <dbReference type="ARBA" id="ARBA00004370"/>
    </source>
</evidence>
<protein>
    <submittedName>
        <fullName evidence="8">Uncharacterized protein LOC106062177</fullName>
    </submittedName>
</protein>
<name>A0A9U8E8B6_BIOGL</name>
<proteinExistence type="predicted"/>
<dbReference type="GO" id="GO:0008528">
    <property type="term" value="F:G protein-coupled peptide receptor activity"/>
    <property type="evidence" value="ECO:0007669"/>
    <property type="project" value="InterPro"/>
</dbReference>
<dbReference type="InterPro" id="IPR052954">
    <property type="entry name" value="GPCR-Ligand_Int"/>
</dbReference>
<keyword evidence="3 5" id="KW-1133">Transmembrane helix</keyword>
<dbReference type="Proteomes" id="UP001165740">
    <property type="component" value="Chromosome 8"/>
</dbReference>
<dbReference type="OMA" id="TCIMLFC"/>
<feature type="transmembrane region" description="Helical" evidence="5">
    <location>
        <begin position="150"/>
        <end position="177"/>
    </location>
</feature>
<evidence type="ECO:0000256" key="5">
    <source>
        <dbReference type="SAM" id="Phobius"/>
    </source>
</evidence>
<feature type="transmembrane region" description="Helical" evidence="5">
    <location>
        <begin position="256"/>
        <end position="275"/>
    </location>
</feature>
<evidence type="ECO:0000256" key="4">
    <source>
        <dbReference type="ARBA" id="ARBA00023136"/>
    </source>
</evidence>
<dbReference type="InterPro" id="IPR017452">
    <property type="entry name" value="GPCR_Rhodpsn_7TM"/>
</dbReference>
<gene>
    <name evidence="8" type="primary">LOC106062177</name>
</gene>
<evidence type="ECO:0000256" key="3">
    <source>
        <dbReference type="ARBA" id="ARBA00022989"/>
    </source>
</evidence>
<feature type="domain" description="G-protein coupled receptors family 1 profile" evidence="6">
    <location>
        <begin position="44"/>
        <end position="320"/>
    </location>
</feature>
<feature type="transmembrane region" description="Helical" evidence="5">
    <location>
        <begin position="295"/>
        <end position="323"/>
    </location>
</feature>
<dbReference type="PANTHER" id="PTHR46641">
    <property type="entry name" value="FMRFAMIDE RECEPTOR-RELATED"/>
    <property type="match status" value="1"/>
</dbReference>
<dbReference type="PROSITE" id="PS50262">
    <property type="entry name" value="G_PROTEIN_RECEP_F1_2"/>
    <property type="match status" value="1"/>
</dbReference>
<evidence type="ECO:0000313" key="8">
    <source>
        <dbReference type="RefSeq" id="XP_013075900.2"/>
    </source>
</evidence>
<organism evidence="7 8">
    <name type="scientific">Biomphalaria glabrata</name>
    <name type="common">Bloodfluke planorb</name>
    <name type="synonym">Freshwater snail</name>
    <dbReference type="NCBI Taxonomy" id="6526"/>
    <lineage>
        <taxon>Eukaryota</taxon>
        <taxon>Metazoa</taxon>
        <taxon>Spiralia</taxon>
        <taxon>Lophotrochozoa</taxon>
        <taxon>Mollusca</taxon>
        <taxon>Gastropoda</taxon>
        <taxon>Heterobranchia</taxon>
        <taxon>Euthyneura</taxon>
        <taxon>Panpulmonata</taxon>
        <taxon>Hygrophila</taxon>
        <taxon>Lymnaeoidea</taxon>
        <taxon>Planorbidae</taxon>
        <taxon>Biomphalaria</taxon>
    </lineage>
</organism>
<dbReference type="RefSeq" id="XP_013075900.2">
    <property type="nucleotide sequence ID" value="XM_013220446.2"/>
</dbReference>
<dbReference type="PANTHER" id="PTHR46641:SF2">
    <property type="entry name" value="FMRFAMIDE RECEPTOR"/>
    <property type="match status" value="1"/>
</dbReference>
<dbReference type="SUPFAM" id="SSF81321">
    <property type="entry name" value="Family A G protein-coupled receptor-like"/>
    <property type="match status" value="1"/>
</dbReference>
<keyword evidence="4 5" id="KW-0472">Membrane</keyword>
<feature type="transmembrane region" description="Helical" evidence="5">
    <location>
        <begin position="114"/>
        <end position="138"/>
    </location>
</feature>
<dbReference type="GO" id="GO:0016020">
    <property type="term" value="C:membrane"/>
    <property type="evidence" value="ECO:0007669"/>
    <property type="project" value="UniProtKB-SubCell"/>
</dbReference>
<dbReference type="Pfam" id="PF10324">
    <property type="entry name" value="7TM_GPCR_Srw"/>
    <property type="match status" value="1"/>
</dbReference>
<evidence type="ECO:0000256" key="2">
    <source>
        <dbReference type="ARBA" id="ARBA00022692"/>
    </source>
</evidence>
<comment type="subcellular location">
    <subcellularLocation>
        <location evidence="1">Membrane</location>
    </subcellularLocation>
</comment>
<feature type="transmembrane region" description="Helical" evidence="5">
    <location>
        <begin position="65"/>
        <end position="84"/>
    </location>
</feature>
<feature type="transmembrane region" description="Helical" evidence="5">
    <location>
        <begin position="29"/>
        <end position="53"/>
    </location>
</feature>
<dbReference type="GeneID" id="106062177"/>
<dbReference type="AlphaFoldDB" id="A0A9U8E8B6"/>
<sequence>MNTSGSSAGRVTFDSLISYDTAKYICLVYYVYLGPLVAAFGIAFNIINIIVYVSQGFRDSVNISFITLACSDIGGLLSALWYGIGLNPDFVRLVNYAYSPSEFMNFTAAWPRAYFSKITCWITVFITLERCMCIVAPLKVKTLLTPKRTAVCMLVLYCLGVIITFPHAYLNAVFLVWKFDLVSNRTFLGFGYGPNYHKIDLIGGFINTMSIIIPLGVIILSTGLIIVELQRKSLWRQSVANSGGAMDAAFVKRDRVVFKVISVLAFLLIICYLPHACNFTAYAIVPDFSLTGKYVLLYGVMWSVSWISEIINSSCTIFIYYFVSSKYKATLNSLRVVTCLKTLILLFSAKKNVWTQL</sequence>
<dbReference type="OrthoDB" id="6064728at2759"/>
<dbReference type="Gene3D" id="1.20.1070.10">
    <property type="entry name" value="Rhodopsin 7-helix transmembrane proteins"/>
    <property type="match status" value="1"/>
</dbReference>
<keyword evidence="2 5" id="KW-0812">Transmembrane</keyword>
<evidence type="ECO:0000259" key="6">
    <source>
        <dbReference type="PROSITE" id="PS50262"/>
    </source>
</evidence>
<dbReference type="InterPro" id="IPR019427">
    <property type="entry name" value="7TM_GPCR_serpentine_rcpt_Srw"/>
</dbReference>
<keyword evidence="7" id="KW-1185">Reference proteome</keyword>